<accession>A0AAD6DR37</accession>
<sequence length="102" mass="11374">MILKVQLALKVGALCSLQKEIDRMSELAGVRGTVPPRRSSSTGNPDARAHLFARPDIMRAALYSASEIFKRNKHYWPMLTEPEEAISKPLSPMYMMGSPEEA</sequence>
<dbReference type="EMBL" id="JAQJAC010000003">
    <property type="protein sequence ID" value="KAJ5590635.1"/>
    <property type="molecule type" value="Genomic_DNA"/>
</dbReference>
<comment type="caution">
    <text evidence="1">The sequence shown here is derived from an EMBL/GenBank/DDBJ whole genome shotgun (WGS) entry which is preliminary data.</text>
</comment>
<evidence type="ECO:0000313" key="1">
    <source>
        <dbReference type="EMBL" id="KAJ5590635.1"/>
    </source>
</evidence>
<evidence type="ECO:0000313" key="2">
    <source>
        <dbReference type="Proteomes" id="UP001216150"/>
    </source>
</evidence>
<organism evidence="1 2">
    <name type="scientific">Penicillium hetheringtonii</name>
    <dbReference type="NCBI Taxonomy" id="911720"/>
    <lineage>
        <taxon>Eukaryota</taxon>
        <taxon>Fungi</taxon>
        <taxon>Dikarya</taxon>
        <taxon>Ascomycota</taxon>
        <taxon>Pezizomycotina</taxon>
        <taxon>Eurotiomycetes</taxon>
        <taxon>Eurotiomycetidae</taxon>
        <taxon>Eurotiales</taxon>
        <taxon>Aspergillaceae</taxon>
        <taxon>Penicillium</taxon>
    </lineage>
</organism>
<reference evidence="1 2" key="1">
    <citation type="journal article" date="2023" name="IMA Fungus">
        <title>Comparative genomic study of the Penicillium genus elucidates a diverse pangenome and 15 lateral gene transfer events.</title>
        <authorList>
            <person name="Petersen C."/>
            <person name="Sorensen T."/>
            <person name="Nielsen M.R."/>
            <person name="Sondergaard T.E."/>
            <person name="Sorensen J.L."/>
            <person name="Fitzpatrick D.A."/>
            <person name="Frisvad J.C."/>
            <person name="Nielsen K.L."/>
        </authorList>
    </citation>
    <scope>NUCLEOTIDE SEQUENCE [LARGE SCALE GENOMIC DNA]</scope>
    <source>
        <strain evidence="1 2">IBT 29057</strain>
    </source>
</reference>
<proteinExistence type="predicted"/>
<keyword evidence="2" id="KW-1185">Reference proteome</keyword>
<protein>
    <submittedName>
        <fullName evidence="1">Uncharacterized protein</fullName>
    </submittedName>
</protein>
<gene>
    <name evidence="1" type="ORF">N7450_004607</name>
</gene>
<dbReference type="Proteomes" id="UP001216150">
    <property type="component" value="Unassembled WGS sequence"/>
</dbReference>
<dbReference type="AlphaFoldDB" id="A0AAD6DR37"/>
<name>A0AAD6DR37_9EURO</name>